<dbReference type="Proteomes" id="UP001472677">
    <property type="component" value="Unassembled WGS sequence"/>
</dbReference>
<name>A0ABR2C186_9ROSI</name>
<comment type="caution">
    <text evidence="2">The sequence shown here is derived from an EMBL/GenBank/DDBJ whole genome shotgun (WGS) entry which is preliminary data.</text>
</comment>
<evidence type="ECO:0000313" key="3">
    <source>
        <dbReference type="Proteomes" id="UP001472677"/>
    </source>
</evidence>
<feature type="transmembrane region" description="Helical" evidence="1">
    <location>
        <begin position="12"/>
        <end position="38"/>
    </location>
</feature>
<accession>A0ABR2C186</accession>
<evidence type="ECO:0000256" key="1">
    <source>
        <dbReference type="SAM" id="Phobius"/>
    </source>
</evidence>
<keyword evidence="1" id="KW-1133">Transmembrane helix</keyword>
<reference evidence="2 3" key="1">
    <citation type="journal article" date="2024" name="G3 (Bethesda)">
        <title>Genome assembly of Hibiscus sabdariffa L. provides insights into metabolisms of medicinal natural products.</title>
        <authorList>
            <person name="Kim T."/>
        </authorList>
    </citation>
    <scope>NUCLEOTIDE SEQUENCE [LARGE SCALE GENOMIC DNA]</scope>
    <source>
        <strain evidence="2">TK-2024</strain>
        <tissue evidence="2">Old leaves</tissue>
    </source>
</reference>
<evidence type="ECO:0000313" key="2">
    <source>
        <dbReference type="EMBL" id="KAK8513086.1"/>
    </source>
</evidence>
<keyword evidence="3" id="KW-1185">Reference proteome</keyword>
<organism evidence="2 3">
    <name type="scientific">Hibiscus sabdariffa</name>
    <name type="common">roselle</name>
    <dbReference type="NCBI Taxonomy" id="183260"/>
    <lineage>
        <taxon>Eukaryota</taxon>
        <taxon>Viridiplantae</taxon>
        <taxon>Streptophyta</taxon>
        <taxon>Embryophyta</taxon>
        <taxon>Tracheophyta</taxon>
        <taxon>Spermatophyta</taxon>
        <taxon>Magnoliopsida</taxon>
        <taxon>eudicotyledons</taxon>
        <taxon>Gunneridae</taxon>
        <taxon>Pentapetalae</taxon>
        <taxon>rosids</taxon>
        <taxon>malvids</taxon>
        <taxon>Malvales</taxon>
        <taxon>Malvaceae</taxon>
        <taxon>Malvoideae</taxon>
        <taxon>Hibiscus</taxon>
    </lineage>
</organism>
<protein>
    <submittedName>
        <fullName evidence="2">Uncharacterized protein</fullName>
    </submittedName>
</protein>
<dbReference type="EMBL" id="JBBPBM010000070">
    <property type="protein sequence ID" value="KAK8513086.1"/>
    <property type="molecule type" value="Genomic_DNA"/>
</dbReference>
<proteinExistence type="predicted"/>
<keyword evidence="1" id="KW-0472">Membrane</keyword>
<feature type="transmembrane region" description="Helical" evidence="1">
    <location>
        <begin position="58"/>
        <end position="78"/>
    </location>
</feature>
<sequence>MRIIEPDLAVVRIWFIEICLFYLSYFSSLFFFSIAILWGDATPSSDMIFTDSVAEIQLLLLPSSLLNMVSSMLLFSLLQIGSSSAASWFEIHHLITNYGIPCASLIRFSYLLLEASVLGKLKLND</sequence>
<gene>
    <name evidence="2" type="ORF">V6N12_037578</name>
</gene>
<keyword evidence="1" id="KW-0812">Transmembrane</keyword>